<organism evidence="5">
    <name type="scientific">mine drainage metagenome</name>
    <dbReference type="NCBI Taxonomy" id="410659"/>
    <lineage>
        <taxon>unclassified sequences</taxon>
        <taxon>metagenomes</taxon>
        <taxon>ecological metagenomes</taxon>
    </lineage>
</organism>
<dbReference type="GO" id="GO:0016887">
    <property type="term" value="F:ATP hydrolysis activity"/>
    <property type="evidence" value="ECO:0007669"/>
    <property type="project" value="InterPro"/>
</dbReference>
<reference evidence="5" key="2">
    <citation type="journal article" date="2014" name="ISME J.">
        <title>Microbial stratification in low pH oxic and suboxic macroscopic growths along an acid mine drainage.</title>
        <authorList>
            <person name="Mendez-Garcia C."/>
            <person name="Mesa V."/>
            <person name="Sprenger R.R."/>
            <person name="Richter M."/>
            <person name="Diez M.S."/>
            <person name="Solano J."/>
            <person name="Bargiela R."/>
            <person name="Golyshina O.V."/>
            <person name="Manteca A."/>
            <person name="Ramos J.L."/>
            <person name="Gallego J.R."/>
            <person name="Llorente I."/>
            <person name="Martins Dos Santos V.A."/>
            <person name="Jensen O.N."/>
            <person name="Pelaez A.I."/>
            <person name="Sanchez J."/>
            <person name="Ferrer M."/>
        </authorList>
    </citation>
    <scope>NUCLEOTIDE SEQUENCE</scope>
</reference>
<gene>
    <name evidence="5" type="ORF">B1A_06958</name>
</gene>
<feature type="domain" description="ABC transporter" evidence="4">
    <location>
        <begin position="19"/>
        <end position="67"/>
    </location>
</feature>
<dbReference type="InterPro" id="IPR051782">
    <property type="entry name" value="ABC_Transporter_VariousFunc"/>
</dbReference>
<evidence type="ECO:0000256" key="3">
    <source>
        <dbReference type="ARBA" id="ARBA00022840"/>
    </source>
</evidence>
<dbReference type="GO" id="GO:0005524">
    <property type="term" value="F:ATP binding"/>
    <property type="evidence" value="ECO:0007669"/>
    <property type="project" value="UniProtKB-KW"/>
</dbReference>
<reference evidence="5" key="1">
    <citation type="submission" date="2013-08" db="EMBL/GenBank/DDBJ databases">
        <authorList>
            <person name="Mendez C."/>
            <person name="Richter M."/>
            <person name="Ferrer M."/>
            <person name="Sanchez J."/>
        </authorList>
    </citation>
    <scope>NUCLEOTIDE SEQUENCE</scope>
</reference>
<dbReference type="InterPro" id="IPR003439">
    <property type="entry name" value="ABC_transporter-like_ATP-bd"/>
</dbReference>
<keyword evidence="2" id="KW-0547">Nucleotide-binding</keyword>
<evidence type="ECO:0000256" key="1">
    <source>
        <dbReference type="ARBA" id="ARBA00022448"/>
    </source>
</evidence>
<dbReference type="Gene3D" id="3.40.50.300">
    <property type="entry name" value="P-loop containing nucleotide triphosphate hydrolases"/>
    <property type="match status" value="1"/>
</dbReference>
<dbReference type="SUPFAM" id="SSF52540">
    <property type="entry name" value="P-loop containing nucleoside triphosphate hydrolases"/>
    <property type="match status" value="1"/>
</dbReference>
<evidence type="ECO:0000259" key="4">
    <source>
        <dbReference type="Pfam" id="PF00005"/>
    </source>
</evidence>
<evidence type="ECO:0000313" key="5">
    <source>
        <dbReference type="EMBL" id="EQD69315.1"/>
    </source>
</evidence>
<dbReference type="InterPro" id="IPR027417">
    <property type="entry name" value="P-loop_NTPase"/>
</dbReference>
<dbReference type="AlphaFoldDB" id="T1CL68"/>
<dbReference type="PANTHER" id="PTHR42939">
    <property type="entry name" value="ABC TRANSPORTER ATP-BINDING PROTEIN ALBC-RELATED"/>
    <property type="match status" value="1"/>
</dbReference>
<keyword evidence="1" id="KW-0813">Transport</keyword>
<sequence>MLELEKVNVRYGKNRSLSLENVSISLKSEKVAIVGPNGCGKTTLIRTILGLCEIESGKRRIFGQNVENL</sequence>
<proteinExistence type="predicted"/>
<keyword evidence="3" id="KW-0067">ATP-binding</keyword>
<dbReference type="EMBL" id="AUZX01005031">
    <property type="protein sequence ID" value="EQD69315.1"/>
    <property type="molecule type" value="Genomic_DNA"/>
</dbReference>
<feature type="non-terminal residue" evidence="5">
    <location>
        <position position="69"/>
    </location>
</feature>
<dbReference type="Pfam" id="PF00005">
    <property type="entry name" value="ABC_tran"/>
    <property type="match status" value="1"/>
</dbReference>
<dbReference type="PANTHER" id="PTHR42939:SF1">
    <property type="entry name" value="ABC TRANSPORTER ATP-BINDING PROTEIN ALBC-RELATED"/>
    <property type="match status" value="1"/>
</dbReference>
<evidence type="ECO:0000256" key="2">
    <source>
        <dbReference type="ARBA" id="ARBA00022741"/>
    </source>
</evidence>
<comment type="caution">
    <text evidence="5">The sequence shown here is derived from an EMBL/GenBank/DDBJ whole genome shotgun (WGS) entry which is preliminary data.</text>
</comment>
<accession>T1CL68</accession>
<protein>
    <submittedName>
        <fullName evidence="5">ABC transporter related protein</fullName>
    </submittedName>
</protein>
<name>T1CL68_9ZZZZ</name>